<accession>A0ABP6XQU2</accession>
<keyword evidence="2" id="KW-1185">Reference proteome</keyword>
<dbReference type="Proteomes" id="UP001501222">
    <property type="component" value="Unassembled WGS sequence"/>
</dbReference>
<organism evidence="1 2">
    <name type="scientific">Kribbella ginsengisoli</name>
    <dbReference type="NCBI Taxonomy" id="363865"/>
    <lineage>
        <taxon>Bacteria</taxon>
        <taxon>Bacillati</taxon>
        <taxon>Actinomycetota</taxon>
        <taxon>Actinomycetes</taxon>
        <taxon>Propionibacteriales</taxon>
        <taxon>Kribbellaceae</taxon>
        <taxon>Kribbella</taxon>
    </lineage>
</organism>
<dbReference type="EMBL" id="BAABAA010000006">
    <property type="protein sequence ID" value="GAA3570729.1"/>
    <property type="molecule type" value="Genomic_DNA"/>
</dbReference>
<comment type="caution">
    <text evidence="1">The sequence shown here is derived from an EMBL/GenBank/DDBJ whole genome shotgun (WGS) entry which is preliminary data.</text>
</comment>
<evidence type="ECO:0000313" key="2">
    <source>
        <dbReference type="Proteomes" id="UP001501222"/>
    </source>
</evidence>
<proteinExistence type="predicted"/>
<gene>
    <name evidence="1" type="ORF">GCM10022235_44990</name>
</gene>
<protein>
    <submittedName>
        <fullName evidence="1">Uncharacterized protein</fullName>
    </submittedName>
</protein>
<dbReference type="RefSeq" id="WP_344843542.1">
    <property type="nucleotide sequence ID" value="NZ_BAABAA010000006.1"/>
</dbReference>
<reference evidence="2" key="1">
    <citation type="journal article" date="2019" name="Int. J. Syst. Evol. Microbiol.">
        <title>The Global Catalogue of Microorganisms (GCM) 10K type strain sequencing project: providing services to taxonomists for standard genome sequencing and annotation.</title>
        <authorList>
            <consortium name="The Broad Institute Genomics Platform"/>
            <consortium name="The Broad Institute Genome Sequencing Center for Infectious Disease"/>
            <person name="Wu L."/>
            <person name="Ma J."/>
        </authorList>
    </citation>
    <scope>NUCLEOTIDE SEQUENCE [LARGE SCALE GENOMIC DNA]</scope>
    <source>
        <strain evidence="2">JCM 16928</strain>
    </source>
</reference>
<name>A0ABP6XQU2_9ACTN</name>
<sequence length="316" mass="35570">MAQGYSRNPALSRRMNRFFRRSAPTPELVAKAYAKRFITGPDGLRWRQGERFAVSVVPAADESWLLERTRLLVDTLVLPDHRPGSFHPLMVASSNQAPLDDPMTLEPKRRRNYTEMQLGIHTPDLTALGQRILTAEPLLRAGIIHLIPNYADRSTTYADHRKADRTDPSPRVLATTFVQADRLFVDAGPVPPESWAVKHLLTAKLPYAEAVHPLDFDRALQAGWPAFDSYRRQLRTSYGNPPTLPALFTAAESVLRAEFPDRVKTVEATLVSVDHGAFVNAYLPSRTTGDLWDRIAEPPVFEPYLPSTDLAWILNR</sequence>
<evidence type="ECO:0000313" key="1">
    <source>
        <dbReference type="EMBL" id="GAA3570729.1"/>
    </source>
</evidence>